<gene>
    <name evidence="2" type="ORF">IRJ41_011739</name>
</gene>
<dbReference type="EMBL" id="JAFHDT010000008">
    <property type="protein sequence ID" value="KAI7806781.1"/>
    <property type="molecule type" value="Genomic_DNA"/>
</dbReference>
<dbReference type="PANTHER" id="PTHR47331">
    <property type="entry name" value="PHD-TYPE DOMAIN-CONTAINING PROTEIN"/>
    <property type="match status" value="1"/>
</dbReference>
<accession>A0A9W7WR44</accession>
<evidence type="ECO:0000259" key="1">
    <source>
        <dbReference type="Pfam" id="PF18701"/>
    </source>
</evidence>
<name>A0A9W7WR44_TRIRA</name>
<protein>
    <recommendedName>
        <fullName evidence="1">DUF5641 domain-containing protein</fullName>
    </recommendedName>
</protein>
<dbReference type="InterPro" id="IPR036397">
    <property type="entry name" value="RNaseH_sf"/>
</dbReference>
<dbReference type="AlphaFoldDB" id="A0A9W7WR44"/>
<comment type="caution">
    <text evidence="2">The sequence shown here is derived from an EMBL/GenBank/DDBJ whole genome shotgun (WGS) entry which is preliminary data.</text>
</comment>
<proteinExistence type="predicted"/>
<evidence type="ECO:0000313" key="3">
    <source>
        <dbReference type="Proteomes" id="UP001059041"/>
    </source>
</evidence>
<sequence length="217" mass="24814">MQPTLRDQLAKEQIRFRFNPPSAPHFGGSWEREVRSVKTALRTTLGAQIVTEEVLRTVLVEVEGILNSRPLAYVSGDVADPDPVTPNSLLMGRPDSSLPQVVYPESDLLSRKRWRHSQILSDHFWKHFVHDFLPTLQARQKWNRERENITFGTVVLIVDEQLPRPLWRVDTVSSILPSSDGRVRTAVVKVKDHTYTRPVARFIRLPALPQDPGDSKK</sequence>
<dbReference type="Proteomes" id="UP001059041">
    <property type="component" value="Linkage Group LG8"/>
</dbReference>
<keyword evidence="3" id="KW-1185">Reference proteome</keyword>
<dbReference type="Pfam" id="PF18701">
    <property type="entry name" value="DUF5641"/>
    <property type="match status" value="1"/>
</dbReference>
<organism evidence="2 3">
    <name type="scientific">Triplophysa rosa</name>
    <name type="common">Cave loach</name>
    <dbReference type="NCBI Taxonomy" id="992332"/>
    <lineage>
        <taxon>Eukaryota</taxon>
        <taxon>Metazoa</taxon>
        <taxon>Chordata</taxon>
        <taxon>Craniata</taxon>
        <taxon>Vertebrata</taxon>
        <taxon>Euteleostomi</taxon>
        <taxon>Actinopterygii</taxon>
        <taxon>Neopterygii</taxon>
        <taxon>Teleostei</taxon>
        <taxon>Ostariophysi</taxon>
        <taxon>Cypriniformes</taxon>
        <taxon>Nemacheilidae</taxon>
        <taxon>Triplophysa</taxon>
    </lineage>
</organism>
<dbReference type="InterPro" id="IPR040676">
    <property type="entry name" value="DUF5641"/>
</dbReference>
<dbReference type="GO" id="GO:0003676">
    <property type="term" value="F:nucleic acid binding"/>
    <property type="evidence" value="ECO:0007669"/>
    <property type="project" value="InterPro"/>
</dbReference>
<dbReference type="PANTHER" id="PTHR47331:SF1">
    <property type="entry name" value="GAG-LIKE PROTEIN"/>
    <property type="match status" value="1"/>
</dbReference>
<evidence type="ECO:0000313" key="2">
    <source>
        <dbReference type="EMBL" id="KAI7806781.1"/>
    </source>
</evidence>
<reference evidence="2" key="1">
    <citation type="submission" date="2021-02" db="EMBL/GenBank/DDBJ databases">
        <title>Comparative genomics reveals that relaxation of natural selection precedes convergent phenotypic evolution of cavefish.</title>
        <authorList>
            <person name="Peng Z."/>
        </authorList>
    </citation>
    <scope>NUCLEOTIDE SEQUENCE</scope>
    <source>
        <tissue evidence="2">Muscle</tissue>
    </source>
</reference>
<feature type="domain" description="DUF5641" evidence="1">
    <location>
        <begin position="112"/>
        <end position="204"/>
    </location>
</feature>
<dbReference type="Gene3D" id="3.30.420.10">
    <property type="entry name" value="Ribonuclease H-like superfamily/Ribonuclease H"/>
    <property type="match status" value="1"/>
</dbReference>